<dbReference type="SUPFAM" id="SSF56925">
    <property type="entry name" value="OMPA-like"/>
    <property type="match status" value="1"/>
</dbReference>
<evidence type="ECO:0008006" key="8">
    <source>
        <dbReference type="Google" id="ProtNLM"/>
    </source>
</evidence>
<evidence type="ECO:0000313" key="7">
    <source>
        <dbReference type="Proteomes" id="UP000094291"/>
    </source>
</evidence>
<keyword evidence="7" id="KW-1185">Reference proteome</keyword>
<evidence type="ECO:0000256" key="4">
    <source>
        <dbReference type="ARBA" id="ARBA00023136"/>
    </source>
</evidence>
<evidence type="ECO:0000256" key="5">
    <source>
        <dbReference type="ARBA" id="ARBA00023237"/>
    </source>
</evidence>
<dbReference type="Gene3D" id="2.40.160.20">
    <property type="match status" value="1"/>
</dbReference>
<dbReference type="InterPro" id="IPR010583">
    <property type="entry name" value="MipA"/>
</dbReference>
<dbReference type="GO" id="GO:0009279">
    <property type="term" value="C:cell outer membrane"/>
    <property type="evidence" value="ECO:0007669"/>
    <property type="project" value="UniProtKB-SubCell"/>
</dbReference>
<evidence type="ECO:0000256" key="3">
    <source>
        <dbReference type="ARBA" id="ARBA00022729"/>
    </source>
</evidence>
<keyword evidence="4" id="KW-0472">Membrane</keyword>
<dbReference type="PANTHER" id="PTHR38776:SF1">
    <property type="entry name" value="MLTA-INTERACTING PROTEIN-RELATED"/>
    <property type="match status" value="1"/>
</dbReference>
<dbReference type="Pfam" id="PF06629">
    <property type="entry name" value="MipA"/>
    <property type="match status" value="1"/>
</dbReference>
<keyword evidence="3" id="KW-0732">Signal</keyword>
<evidence type="ECO:0000313" key="6">
    <source>
        <dbReference type="EMBL" id="ODC05528.1"/>
    </source>
</evidence>
<dbReference type="STRING" id="197479.BFW38_15840"/>
<name>A0A1E2VEW1_9GAMM</name>
<sequence>MFLAGLGMTAWGYATGAYADTAWTGSIGAGGVWKPDYLGSDDYEFRGFPNLTLQAKGVGYLSLKDGIGTYLTESDHWQTSIFLTYLFGRDNTGDLSDFEEVDGGIAGGLRLGYNQGAWQHNLSIKAPIGGDLEGYRVDVSTRWKTALSQRWSFFIQPGIGYADKQWNQAYFDVSAEDSAASGVRAYRVSDGSWDAHFTTGVNFQITKEWRLSMAGRVSRLTGDAEDSPIVDELGDATQGSLMIGTAYSF</sequence>
<dbReference type="InterPro" id="IPR011250">
    <property type="entry name" value="OMP/PagP_B-barrel"/>
</dbReference>
<accession>A0A1E2VEW1</accession>
<protein>
    <recommendedName>
        <fullName evidence="8">Structural protein MipA</fullName>
    </recommendedName>
</protein>
<comment type="similarity">
    <text evidence="2">Belongs to the MipA/OmpV family.</text>
</comment>
<reference evidence="6 7" key="1">
    <citation type="submission" date="2016-08" db="EMBL/GenBank/DDBJ databases">
        <authorList>
            <person name="Seilhamer J.J."/>
        </authorList>
    </citation>
    <scope>NUCLEOTIDE SEQUENCE [LARGE SCALE GENOMIC DNA]</scope>
    <source>
        <strain evidence="6 7">PH27A</strain>
    </source>
</reference>
<dbReference type="PANTHER" id="PTHR38776">
    <property type="entry name" value="MLTA-INTERACTING PROTEIN-RELATED"/>
    <property type="match status" value="1"/>
</dbReference>
<organism evidence="6 7">
    <name type="scientific">Terasakiispira papahanaumokuakeensis</name>
    <dbReference type="NCBI Taxonomy" id="197479"/>
    <lineage>
        <taxon>Bacteria</taxon>
        <taxon>Pseudomonadati</taxon>
        <taxon>Pseudomonadota</taxon>
        <taxon>Gammaproteobacteria</taxon>
        <taxon>Oceanospirillales</taxon>
        <taxon>Terasakiispira</taxon>
    </lineage>
</organism>
<dbReference type="AlphaFoldDB" id="A0A1E2VEW1"/>
<comment type="caution">
    <text evidence="6">The sequence shown here is derived from an EMBL/GenBank/DDBJ whole genome shotgun (WGS) entry which is preliminary data.</text>
</comment>
<comment type="subcellular location">
    <subcellularLocation>
        <location evidence="1">Cell outer membrane</location>
    </subcellularLocation>
</comment>
<proteinExistence type="inferred from homology"/>
<keyword evidence="5" id="KW-0998">Cell outer membrane</keyword>
<evidence type="ECO:0000256" key="2">
    <source>
        <dbReference type="ARBA" id="ARBA00005722"/>
    </source>
</evidence>
<dbReference type="EMBL" id="MDTQ01000001">
    <property type="protein sequence ID" value="ODC05528.1"/>
    <property type="molecule type" value="Genomic_DNA"/>
</dbReference>
<evidence type="ECO:0000256" key="1">
    <source>
        <dbReference type="ARBA" id="ARBA00004442"/>
    </source>
</evidence>
<gene>
    <name evidence="6" type="ORF">BFW38_15840</name>
</gene>
<dbReference type="Proteomes" id="UP000094291">
    <property type="component" value="Unassembled WGS sequence"/>
</dbReference>